<keyword evidence="2 11" id="KW-0813">Transport</keyword>
<dbReference type="Proteomes" id="UP000322077">
    <property type="component" value="Unassembled WGS sequence"/>
</dbReference>
<keyword evidence="3 11" id="KW-1134">Transmembrane beta strand</keyword>
<evidence type="ECO:0000259" key="14">
    <source>
        <dbReference type="Pfam" id="PF00593"/>
    </source>
</evidence>
<dbReference type="InterPro" id="IPR012910">
    <property type="entry name" value="Plug_dom"/>
</dbReference>
<evidence type="ECO:0000256" key="1">
    <source>
        <dbReference type="ARBA" id="ARBA00004571"/>
    </source>
</evidence>
<feature type="domain" description="TonB-dependent receptor plug" evidence="15">
    <location>
        <begin position="55"/>
        <end position="164"/>
    </location>
</feature>
<keyword evidence="8 12" id="KW-0798">TonB box</keyword>
<keyword evidence="10 11" id="KW-0998">Cell outer membrane</keyword>
<comment type="similarity">
    <text evidence="11 12">Belongs to the TonB-dependent receptor family.</text>
</comment>
<sequence>MKGNYRKATGSSVAIAAALLVAGPAWAEQTEPQAQSEFSGVQDIVVTAQRREQRLQEVPVAITALTTSVLTTNRITSVRDLDSVSPNLTVRQIVGGGQLPSYSMRGVVSIGSSIGVDRGIAVYVDGVFLGNAQGQIFELGDIQRIEVLRGPQGTLFGRNATGGAISITSGDPKGTFGMRGTVSYGNYDQFRAVGHLDTPSFGDFSASFNYVHTQRDGDIKNLGAGTVWDFTQVGGKRYKSPKTLGGFNTDAASGNLLYDGEKLRAIFKVDWSDTVLTANGQGIWFESPFAQRLRAAQPAANQAKLTPVSKTRPDAVNNAGAVPSHIKTFGTNLTLTSDITDQLSVKNIAAYRRSSFAAPLSQIDGAGGLVNPGPVAFPLGAALLTPAVAASTIGQPFFIQSTSTRGVDRQWSDELQFNYESDFVTVTAGGLYFQQRARRGSTGSDSSPIGKARSAGFAVYPNFQVPFIGRPNTYGAIDGHVKVVSKAAYGQGEFHVVEGLDLIGGVRYTHDKKTGVDNTIVSAATPLATSSFPIRYSKGKATYNLGYNYKPNSDVLLYGKYVTGFISGGFFASVAFNPETAKSWEGGIKADWFGRKLRTNLSLFTVKYGGLQLTSTGPNVGINNTAITQVVVNAGDARAKGFELETTISPIRQLTFNASLGYTNFKYTQIDPRLVAAVAETLVHERPKWTSSLSAQYESDPIFGDANFIARIDGNYKSKHNAISAIPLATGTNLALFGITPAEQARLRALQLVKGYWLVNSRVALQKIDLGGTKATVALWGRNIFDSKQISYSPGFISIYSADYERARTYGIDFTVEF</sequence>
<dbReference type="InterPro" id="IPR039426">
    <property type="entry name" value="TonB-dep_rcpt-like"/>
</dbReference>
<evidence type="ECO:0000256" key="10">
    <source>
        <dbReference type="ARBA" id="ARBA00023237"/>
    </source>
</evidence>
<evidence type="ECO:0000256" key="13">
    <source>
        <dbReference type="SAM" id="SignalP"/>
    </source>
</evidence>
<organism evidence="16 17">
    <name type="scientific">Sphingomonas montanisoli</name>
    <dbReference type="NCBI Taxonomy" id="2606412"/>
    <lineage>
        <taxon>Bacteria</taxon>
        <taxon>Pseudomonadati</taxon>
        <taxon>Pseudomonadota</taxon>
        <taxon>Alphaproteobacteria</taxon>
        <taxon>Sphingomonadales</taxon>
        <taxon>Sphingomonadaceae</taxon>
        <taxon>Sphingomonas</taxon>
    </lineage>
</organism>
<dbReference type="Pfam" id="PF07715">
    <property type="entry name" value="Plug"/>
    <property type="match status" value="1"/>
</dbReference>
<dbReference type="InterPro" id="IPR036942">
    <property type="entry name" value="Beta-barrel_TonB_sf"/>
</dbReference>
<dbReference type="EMBL" id="VTOU01000002">
    <property type="protein sequence ID" value="TZG27506.1"/>
    <property type="molecule type" value="Genomic_DNA"/>
</dbReference>
<dbReference type="Pfam" id="PF00593">
    <property type="entry name" value="TonB_dep_Rec_b-barrel"/>
    <property type="match status" value="1"/>
</dbReference>
<keyword evidence="7" id="KW-0406">Ion transport</keyword>
<evidence type="ECO:0000256" key="5">
    <source>
        <dbReference type="ARBA" id="ARBA00022692"/>
    </source>
</evidence>
<feature type="domain" description="TonB-dependent receptor-like beta-barrel" evidence="14">
    <location>
        <begin position="314"/>
        <end position="784"/>
    </location>
</feature>
<dbReference type="AlphaFoldDB" id="A0A5D9C7X6"/>
<name>A0A5D9C7X6_9SPHN</name>
<keyword evidence="16" id="KW-0675">Receptor</keyword>
<dbReference type="GO" id="GO:0006826">
    <property type="term" value="P:iron ion transport"/>
    <property type="evidence" value="ECO:0007669"/>
    <property type="project" value="UniProtKB-KW"/>
</dbReference>
<evidence type="ECO:0000313" key="17">
    <source>
        <dbReference type="Proteomes" id="UP000322077"/>
    </source>
</evidence>
<accession>A0A5D9C7X6</accession>
<evidence type="ECO:0000256" key="9">
    <source>
        <dbReference type="ARBA" id="ARBA00023136"/>
    </source>
</evidence>
<dbReference type="PANTHER" id="PTHR32552">
    <property type="entry name" value="FERRICHROME IRON RECEPTOR-RELATED"/>
    <property type="match status" value="1"/>
</dbReference>
<gene>
    <name evidence="16" type="ORF">FYJ91_07915</name>
</gene>
<evidence type="ECO:0000256" key="4">
    <source>
        <dbReference type="ARBA" id="ARBA00022496"/>
    </source>
</evidence>
<comment type="subcellular location">
    <subcellularLocation>
        <location evidence="1 11">Cell outer membrane</location>
        <topology evidence="1 11">Multi-pass membrane protein</topology>
    </subcellularLocation>
</comment>
<evidence type="ECO:0000256" key="3">
    <source>
        <dbReference type="ARBA" id="ARBA00022452"/>
    </source>
</evidence>
<evidence type="ECO:0000313" key="16">
    <source>
        <dbReference type="EMBL" id="TZG27506.1"/>
    </source>
</evidence>
<dbReference type="PROSITE" id="PS52016">
    <property type="entry name" value="TONB_DEPENDENT_REC_3"/>
    <property type="match status" value="1"/>
</dbReference>
<keyword evidence="9 11" id="KW-0472">Membrane</keyword>
<keyword evidence="6" id="KW-0408">Iron</keyword>
<dbReference type="PANTHER" id="PTHR32552:SF81">
    <property type="entry name" value="TONB-DEPENDENT OUTER MEMBRANE RECEPTOR"/>
    <property type="match status" value="1"/>
</dbReference>
<dbReference type="RefSeq" id="WP_149521717.1">
    <property type="nucleotide sequence ID" value="NZ_VTOU01000002.1"/>
</dbReference>
<evidence type="ECO:0000256" key="6">
    <source>
        <dbReference type="ARBA" id="ARBA00023004"/>
    </source>
</evidence>
<dbReference type="GO" id="GO:0009279">
    <property type="term" value="C:cell outer membrane"/>
    <property type="evidence" value="ECO:0007669"/>
    <property type="project" value="UniProtKB-SubCell"/>
</dbReference>
<evidence type="ECO:0000256" key="8">
    <source>
        <dbReference type="ARBA" id="ARBA00023077"/>
    </source>
</evidence>
<evidence type="ECO:0000256" key="7">
    <source>
        <dbReference type="ARBA" id="ARBA00023065"/>
    </source>
</evidence>
<keyword evidence="4" id="KW-0410">Iron transport</keyword>
<feature type="chain" id="PRO_5022895730" evidence="13">
    <location>
        <begin position="28"/>
        <end position="818"/>
    </location>
</feature>
<dbReference type="Gene3D" id="2.40.170.20">
    <property type="entry name" value="TonB-dependent receptor, beta-barrel domain"/>
    <property type="match status" value="1"/>
</dbReference>
<keyword evidence="5 11" id="KW-0812">Transmembrane</keyword>
<evidence type="ECO:0000259" key="15">
    <source>
        <dbReference type="Pfam" id="PF07715"/>
    </source>
</evidence>
<evidence type="ECO:0000256" key="2">
    <source>
        <dbReference type="ARBA" id="ARBA00022448"/>
    </source>
</evidence>
<dbReference type="SUPFAM" id="SSF56935">
    <property type="entry name" value="Porins"/>
    <property type="match status" value="1"/>
</dbReference>
<protein>
    <submittedName>
        <fullName evidence="16">TonB-dependent receptor</fullName>
    </submittedName>
</protein>
<evidence type="ECO:0000256" key="11">
    <source>
        <dbReference type="PROSITE-ProRule" id="PRU01360"/>
    </source>
</evidence>
<reference evidence="16 17" key="1">
    <citation type="submission" date="2019-08" db="EMBL/GenBank/DDBJ databases">
        <authorList>
            <person name="Wang G."/>
            <person name="Xu Z."/>
        </authorList>
    </citation>
    <scope>NUCLEOTIDE SEQUENCE [LARGE SCALE GENOMIC DNA]</scope>
    <source>
        <strain evidence="16 17">ZX</strain>
    </source>
</reference>
<evidence type="ECO:0000256" key="12">
    <source>
        <dbReference type="RuleBase" id="RU003357"/>
    </source>
</evidence>
<keyword evidence="17" id="KW-1185">Reference proteome</keyword>
<comment type="caution">
    <text evidence="16">The sequence shown here is derived from an EMBL/GenBank/DDBJ whole genome shotgun (WGS) entry which is preliminary data.</text>
</comment>
<feature type="signal peptide" evidence="13">
    <location>
        <begin position="1"/>
        <end position="27"/>
    </location>
</feature>
<dbReference type="InterPro" id="IPR000531">
    <property type="entry name" value="Beta-barrel_TonB"/>
</dbReference>
<keyword evidence="13" id="KW-0732">Signal</keyword>
<proteinExistence type="inferred from homology"/>